<reference evidence="1" key="1">
    <citation type="submission" date="2020-05" db="EMBL/GenBank/DDBJ databases">
        <authorList>
            <person name="Chiriac C."/>
            <person name="Salcher M."/>
            <person name="Ghai R."/>
            <person name="Kavagutti S V."/>
        </authorList>
    </citation>
    <scope>NUCLEOTIDE SEQUENCE</scope>
</reference>
<dbReference type="InterPro" id="IPR011008">
    <property type="entry name" value="Dimeric_a/b-barrel"/>
</dbReference>
<proteinExistence type="predicted"/>
<name>A0A6J7A073_9ZZZZ</name>
<evidence type="ECO:0000313" key="1">
    <source>
        <dbReference type="EMBL" id="CAB4826276.1"/>
    </source>
</evidence>
<dbReference type="EMBL" id="CAFABI010000044">
    <property type="protein sequence ID" value="CAB4826276.1"/>
    <property type="molecule type" value="Genomic_DNA"/>
</dbReference>
<dbReference type="AlphaFoldDB" id="A0A6J7A073"/>
<protein>
    <submittedName>
        <fullName evidence="1">Unannotated protein</fullName>
    </submittedName>
</protein>
<sequence length="94" mass="10258">MKKFMFIYNASNEVDSNEAWMSWFTAITPHVADMGSEFNGGKIVTSSGAKDITEWSDFVGGYTLINALDMDAAVVLAKGCPNKAGVRVFEIIPM</sequence>
<dbReference type="SUPFAM" id="SSF54909">
    <property type="entry name" value="Dimeric alpha+beta barrel"/>
    <property type="match status" value="1"/>
</dbReference>
<organism evidence="1">
    <name type="scientific">freshwater metagenome</name>
    <dbReference type="NCBI Taxonomy" id="449393"/>
    <lineage>
        <taxon>unclassified sequences</taxon>
        <taxon>metagenomes</taxon>
        <taxon>ecological metagenomes</taxon>
    </lineage>
</organism>
<gene>
    <name evidence="1" type="ORF">UFOPK3197_00539</name>
</gene>
<accession>A0A6J7A073</accession>